<dbReference type="InterPro" id="IPR029058">
    <property type="entry name" value="AB_hydrolase_fold"/>
</dbReference>
<reference evidence="3 4" key="1">
    <citation type="journal article" date="2019" name="Int. J. Syst. Evol. Microbiol.">
        <title>The Global Catalogue of Microorganisms (GCM) 10K type strain sequencing project: providing services to taxonomists for standard genome sequencing and annotation.</title>
        <authorList>
            <consortium name="The Broad Institute Genomics Platform"/>
            <consortium name="The Broad Institute Genome Sequencing Center for Infectious Disease"/>
            <person name="Wu L."/>
            <person name="Ma J."/>
        </authorList>
    </citation>
    <scope>NUCLEOTIDE SEQUENCE [LARGE SCALE GENOMIC DNA]</scope>
    <source>
        <strain evidence="3 4">JCM 15115</strain>
    </source>
</reference>
<keyword evidence="3" id="KW-0378">Hydrolase</keyword>
<feature type="region of interest" description="Disordered" evidence="1">
    <location>
        <begin position="1"/>
        <end position="21"/>
    </location>
</feature>
<feature type="domain" description="Serine aminopeptidase S33" evidence="2">
    <location>
        <begin position="53"/>
        <end position="309"/>
    </location>
</feature>
<dbReference type="InterPro" id="IPR051044">
    <property type="entry name" value="MAG_DAG_Lipase"/>
</dbReference>
<dbReference type="InterPro" id="IPR022742">
    <property type="entry name" value="Hydrolase_4"/>
</dbReference>
<proteinExistence type="predicted"/>
<keyword evidence="4" id="KW-1185">Reference proteome</keyword>
<dbReference type="Gene3D" id="3.40.50.1820">
    <property type="entry name" value="alpha/beta hydrolase"/>
    <property type="match status" value="1"/>
</dbReference>
<evidence type="ECO:0000259" key="2">
    <source>
        <dbReference type="Pfam" id="PF12146"/>
    </source>
</evidence>
<comment type="caution">
    <text evidence="3">The sequence shown here is derived from an EMBL/GenBank/DDBJ whole genome shotgun (WGS) entry which is preliminary data.</text>
</comment>
<dbReference type="PANTHER" id="PTHR11614">
    <property type="entry name" value="PHOSPHOLIPASE-RELATED"/>
    <property type="match status" value="1"/>
</dbReference>
<dbReference type="Pfam" id="PF12146">
    <property type="entry name" value="Hydrolase_4"/>
    <property type="match status" value="1"/>
</dbReference>
<dbReference type="RefSeq" id="WP_343804876.1">
    <property type="nucleotide sequence ID" value="NZ_BAAADE010000003.1"/>
</dbReference>
<organism evidence="3 4">
    <name type="scientific">Paenochrobactrum glaciei</name>
    <dbReference type="NCBI Taxonomy" id="486407"/>
    <lineage>
        <taxon>Bacteria</taxon>
        <taxon>Pseudomonadati</taxon>
        <taxon>Pseudomonadota</taxon>
        <taxon>Alphaproteobacteria</taxon>
        <taxon>Hyphomicrobiales</taxon>
        <taxon>Brucellaceae</taxon>
        <taxon>Paenochrobactrum</taxon>
    </lineage>
</organism>
<name>A0ABN1G461_9HYPH</name>
<gene>
    <name evidence="3" type="ORF">GCM10008943_19110</name>
</gene>
<dbReference type="SUPFAM" id="SSF53474">
    <property type="entry name" value="alpha/beta-Hydrolases"/>
    <property type="match status" value="1"/>
</dbReference>
<dbReference type="Proteomes" id="UP001424441">
    <property type="component" value="Unassembled WGS sequence"/>
</dbReference>
<evidence type="ECO:0000313" key="4">
    <source>
        <dbReference type="Proteomes" id="UP001424441"/>
    </source>
</evidence>
<evidence type="ECO:0000256" key="1">
    <source>
        <dbReference type="SAM" id="MobiDB-lite"/>
    </source>
</evidence>
<dbReference type="EMBL" id="BAAADE010000003">
    <property type="protein sequence ID" value="GAA0603813.1"/>
    <property type="molecule type" value="Genomic_DNA"/>
</dbReference>
<sequence length="335" mass="38294">MTTPAQTDTHESPEEILFDTPDNLKPKEFQAGFLTTKDHKKLRYALVPSHPEHKQGTVILLHGRNECIEKYYETIDDLHMRGFHVATMDWRGQGHSDRLIKDKNRGFVHRFKDYTDDLEQFLHEIVLKNCPAPYYILAHSAGGLITLSAMAHLAPHIERIVLAAPLLGFPNKKLSDKNLRRVSRLMQFSGLGKTYARRGVPPGNKREFTGNVLTCDEQRYQRNQQIIYDRPSLGLAGPTFTWVFNALRAAHKLNLPKNLNAQKIPTLFILAGADTVVSSRAAEDYARKIRGATSITIDGARHELMQEDDHYRQQFWAAFDAFIPEKQQQKDNQPK</sequence>
<dbReference type="GO" id="GO:0016787">
    <property type="term" value="F:hydrolase activity"/>
    <property type="evidence" value="ECO:0007669"/>
    <property type="project" value="UniProtKB-KW"/>
</dbReference>
<evidence type="ECO:0000313" key="3">
    <source>
        <dbReference type="EMBL" id="GAA0603813.1"/>
    </source>
</evidence>
<protein>
    <submittedName>
        <fullName evidence="3">Alpha/beta hydrolase</fullName>
    </submittedName>
</protein>
<accession>A0ABN1G461</accession>